<evidence type="ECO:0000256" key="12">
    <source>
        <dbReference type="SAM" id="MobiDB-lite"/>
    </source>
</evidence>
<dbReference type="EMBL" id="JAUTXT010000024">
    <property type="protein sequence ID" value="KAK3673678.1"/>
    <property type="molecule type" value="Genomic_DNA"/>
</dbReference>
<evidence type="ECO:0000256" key="10">
    <source>
        <dbReference type="ARBA" id="ARBA00047821"/>
    </source>
</evidence>
<dbReference type="InterPro" id="IPR000182">
    <property type="entry name" value="GNAT_dom"/>
</dbReference>
<comment type="catalytic activity">
    <reaction evidence="10">
        <text>N-terminal L-seryl-[histone H2A] + acetyl-CoA = N-terminal N(alpha)-acetyl-L-seryl-[histone H2A] + CoA + H(+)</text>
        <dbReference type="Rhea" id="RHEA:50600"/>
        <dbReference type="Rhea" id="RHEA-COMP:12742"/>
        <dbReference type="Rhea" id="RHEA-COMP:12744"/>
        <dbReference type="ChEBI" id="CHEBI:15378"/>
        <dbReference type="ChEBI" id="CHEBI:57287"/>
        <dbReference type="ChEBI" id="CHEBI:57288"/>
        <dbReference type="ChEBI" id="CHEBI:64738"/>
        <dbReference type="ChEBI" id="CHEBI:83690"/>
        <dbReference type="EC" id="2.3.1.257"/>
    </reaction>
</comment>
<name>A0AAE0WL27_9PEZI</name>
<dbReference type="EC" id="2.3.1.257" evidence="4"/>
<keyword evidence="9" id="KW-0012">Acyltransferase</keyword>
<proteinExistence type="inferred from homology"/>
<evidence type="ECO:0000256" key="3">
    <source>
        <dbReference type="ARBA" id="ARBA00008870"/>
    </source>
</evidence>
<feature type="compositionally biased region" description="Low complexity" evidence="12">
    <location>
        <begin position="275"/>
        <end position="285"/>
    </location>
</feature>
<dbReference type="Gene3D" id="3.40.630.30">
    <property type="match status" value="1"/>
</dbReference>
<comment type="catalytic activity">
    <reaction evidence="11">
        <text>N-terminal L-seryl-[histone H4] + acetyl-CoA = N-terminal N(alpha)-acetyl-L-seryl-[histone H4] + CoA + H(+)</text>
        <dbReference type="Rhea" id="RHEA:50596"/>
        <dbReference type="Rhea" id="RHEA-COMP:12740"/>
        <dbReference type="Rhea" id="RHEA-COMP:12743"/>
        <dbReference type="ChEBI" id="CHEBI:15378"/>
        <dbReference type="ChEBI" id="CHEBI:57287"/>
        <dbReference type="ChEBI" id="CHEBI:57288"/>
        <dbReference type="ChEBI" id="CHEBI:64738"/>
        <dbReference type="ChEBI" id="CHEBI:83690"/>
        <dbReference type="EC" id="2.3.1.257"/>
    </reaction>
</comment>
<dbReference type="GO" id="GO:0043998">
    <property type="term" value="F:histone H2A acetyltransferase activity"/>
    <property type="evidence" value="ECO:0007669"/>
    <property type="project" value="InterPro"/>
</dbReference>
<evidence type="ECO:0000256" key="4">
    <source>
        <dbReference type="ARBA" id="ARBA00012950"/>
    </source>
</evidence>
<comment type="subcellular location">
    <subcellularLocation>
        <location evidence="2">Cytoplasm</location>
    </subcellularLocation>
    <subcellularLocation>
        <location evidence="1">Nucleus</location>
    </subcellularLocation>
</comment>
<dbReference type="GO" id="GO:1990189">
    <property type="term" value="F:protein N-terminal-serine acetyltransferase activity"/>
    <property type="evidence" value="ECO:0007669"/>
    <property type="project" value="UniProtKB-EC"/>
</dbReference>
<dbReference type="GO" id="GO:0005737">
    <property type="term" value="C:cytoplasm"/>
    <property type="evidence" value="ECO:0007669"/>
    <property type="project" value="UniProtKB-SubCell"/>
</dbReference>
<evidence type="ECO:0000313" key="15">
    <source>
        <dbReference type="Proteomes" id="UP001274830"/>
    </source>
</evidence>
<evidence type="ECO:0000313" key="14">
    <source>
        <dbReference type="EMBL" id="KAK3673678.1"/>
    </source>
</evidence>
<protein>
    <recommendedName>
        <fullName evidence="5">N-alpha-acetyltransferase 40</fullName>
        <ecNumber evidence="4">2.3.1.257</ecNumber>
    </recommendedName>
</protein>
<dbReference type="PROSITE" id="PS51186">
    <property type="entry name" value="GNAT"/>
    <property type="match status" value="1"/>
</dbReference>
<feature type="region of interest" description="Disordered" evidence="12">
    <location>
        <begin position="273"/>
        <end position="293"/>
    </location>
</feature>
<gene>
    <name evidence="14" type="ORF">LTR78_006583</name>
</gene>
<dbReference type="GO" id="GO:0010485">
    <property type="term" value="F:histone H4 acetyltransferase activity"/>
    <property type="evidence" value="ECO:0007669"/>
    <property type="project" value="InterPro"/>
</dbReference>
<evidence type="ECO:0000256" key="2">
    <source>
        <dbReference type="ARBA" id="ARBA00004496"/>
    </source>
</evidence>
<dbReference type="AlphaFoldDB" id="A0AAE0WL27"/>
<keyword evidence="7" id="KW-0808">Transferase</keyword>
<keyword evidence="6" id="KW-0963">Cytoplasm</keyword>
<sequence>MAKRSHDEYMATSRDKDGNLAGVSYSEALQCAAHAVEGVNFLRNHAFEKHMVAKRFKQDDSMSYALLPATWPDKELQIDIKGGTTLTQGELKALFELLEDDSRDDYEDAMGSWDDKVLKRDIKDPQSKNLVVRRQSARGNKKPEGFLSFVIRHEWDSTNYVSVLRINHFYLAQSLRGMGVGRHLLQVIESVAEEAEVERLFVRCFEANQESIEFFEHMGYVKDTSIQDDRKMNDPYQERMDDALLWNWNLIRRPGVDYSKKVVPTGTLVDHRELSPSLTGLPGSSEDSTDHGS</sequence>
<dbReference type="PANTHER" id="PTHR20531:SF1">
    <property type="entry name" value="N-ALPHA-ACETYLTRANSFERASE 40"/>
    <property type="match status" value="1"/>
</dbReference>
<comment type="similarity">
    <text evidence="3">Belongs to the acetyltransferase family. NAA40 subfamily.</text>
</comment>
<dbReference type="SUPFAM" id="SSF55729">
    <property type="entry name" value="Acyl-CoA N-acyltransferases (Nat)"/>
    <property type="match status" value="1"/>
</dbReference>
<evidence type="ECO:0000256" key="9">
    <source>
        <dbReference type="ARBA" id="ARBA00023315"/>
    </source>
</evidence>
<accession>A0AAE0WL27</accession>
<feature type="domain" description="N-acetyltransferase" evidence="13">
    <location>
        <begin position="78"/>
        <end position="241"/>
    </location>
</feature>
<organism evidence="14 15">
    <name type="scientific">Recurvomyces mirabilis</name>
    <dbReference type="NCBI Taxonomy" id="574656"/>
    <lineage>
        <taxon>Eukaryota</taxon>
        <taxon>Fungi</taxon>
        <taxon>Dikarya</taxon>
        <taxon>Ascomycota</taxon>
        <taxon>Pezizomycotina</taxon>
        <taxon>Dothideomycetes</taxon>
        <taxon>Dothideomycetidae</taxon>
        <taxon>Mycosphaerellales</taxon>
        <taxon>Teratosphaeriaceae</taxon>
        <taxon>Recurvomyces</taxon>
    </lineage>
</organism>
<evidence type="ECO:0000256" key="1">
    <source>
        <dbReference type="ARBA" id="ARBA00004123"/>
    </source>
</evidence>
<reference evidence="14" key="1">
    <citation type="submission" date="2023-07" db="EMBL/GenBank/DDBJ databases">
        <title>Black Yeasts Isolated from many extreme environments.</title>
        <authorList>
            <person name="Coleine C."/>
            <person name="Stajich J.E."/>
            <person name="Selbmann L."/>
        </authorList>
    </citation>
    <scope>NUCLEOTIDE SEQUENCE</scope>
    <source>
        <strain evidence="14">CCFEE 5485</strain>
    </source>
</reference>
<evidence type="ECO:0000256" key="5">
    <source>
        <dbReference type="ARBA" id="ARBA00015043"/>
    </source>
</evidence>
<comment type="caution">
    <text evidence="14">The sequence shown here is derived from an EMBL/GenBank/DDBJ whole genome shotgun (WGS) entry which is preliminary data.</text>
</comment>
<dbReference type="Proteomes" id="UP001274830">
    <property type="component" value="Unassembled WGS sequence"/>
</dbReference>
<evidence type="ECO:0000256" key="7">
    <source>
        <dbReference type="ARBA" id="ARBA00022679"/>
    </source>
</evidence>
<dbReference type="GO" id="GO:0005634">
    <property type="term" value="C:nucleus"/>
    <property type="evidence" value="ECO:0007669"/>
    <property type="project" value="UniProtKB-SubCell"/>
</dbReference>
<dbReference type="PANTHER" id="PTHR20531">
    <property type="entry name" value="N-ALPHA-ACETYLTRANSFERASE 40"/>
    <property type="match status" value="1"/>
</dbReference>
<dbReference type="InterPro" id="IPR016181">
    <property type="entry name" value="Acyl_CoA_acyltransferase"/>
</dbReference>
<evidence type="ECO:0000256" key="6">
    <source>
        <dbReference type="ARBA" id="ARBA00022490"/>
    </source>
</evidence>
<keyword evidence="15" id="KW-1185">Reference proteome</keyword>
<evidence type="ECO:0000259" key="13">
    <source>
        <dbReference type="PROSITE" id="PS51186"/>
    </source>
</evidence>
<evidence type="ECO:0000256" key="11">
    <source>
        <dbReference type="ARBA" id="ARBA00049524"/>
    </source>
</evidence>
<dbReference type="Pfam" id="PF00583">
    <property type="entry name" value="Acetyltransf_1"/>
    <property type="match status" value="1"/>
</dbReference>
<dbReference type="CDD" id="cd04301">
    <property type="entry name" value="NAT_SF"/>
    <property type="match status" value="1"/>
</dbReference>
<evidence type="ECO:0000256" key="8">
    <source>
        <dbReference type="ARBA" id="ARBA00023242"/>
    </source>
</evidence>
<dbReference type="InterPro" id="IPR039949">
    <property type="entry name" value="NAA40"/>
</dbReference>
<keyword evidence="8" id="KW-0539">Nucleus</keyword>